<comment type="caution">
    <text evidence="1">The sequence shown here is derived from an EMBL/GenBank/DDBJ whole genome shotgun (WGS) entry which is preliminary data.</text>
</comment>
<gene>
    <name evidence="1" type="ORF">P7K49_011884</name>
</gene>
<keyword evidence="2" id="KW-1185">Reference proteome</keyword>
<evidence type="ECO:0000313" key="1">
    <source>
        <dbReference type="EMBL" id="KAK2112137.1"/>
    </source>
</evidence>
<proteinExistence type="predicted"/>
<name>A0ABQ9VS80_SAGOE</name>
<evidence type="ECO:0000313" key="2">
    <source>
        <dbReference type="Proteomes" id="UP001266305"/>
    </source>
</evidence>
<sequence>MVPGRGSAEREKGSLQEVKTTPTLRPVCCSEARLWLPWQLPPFFLISGAAASSRAVLRPHCRRVMGKRRTPGGAQWHPCLHIQTGLVSGRGLELKTGARGLPYRNEGASAGLLTSSRISAGKRSPAPGFNPKWTPLRHFGVLKWSS</sequence>
<organism evidence="1 2">
    <name type="scientific">Saguinus oedipus</name>
    <name type="common">Cotton-top tamarin</name>
    <name type="synonym">Oedipomidas oedipus</name>
    <dbReference type="NCBI Taxonomy" id="9490"/>
    <lineage>
        <taxon>Eukaryota</taxon>
        <taxon>Metazoa</taxon>
        <taxon>Chordata</taxon>
        <taxon>Craniata</taxon>
        <taxon>Vertebrata</taxon>
        <taxon>Euteleostomi</taxon>
        <taxon>Mammalia</taxon>
        <taxon>Eutheria</taxon>
        <taxon>Euarchontoglires</taxon>
        <taxon>Primates</taxon>
        <taxon>Haplorrhini</taxon>
        <taxon>Platyrrhini</taxon>
        <taxon>Cebidae</taxon>
        <taxon>Callitrichinae</taxon>
        <taxon>Saguinus</taxon>
    </lineage>
</organism>
<protein>
    <submittedName>
        <fullName evidence="1">Uncharacterized protein</fullName>
    </submittedName>
</protein>
<accession>A0ABQ9VS80</accession>
<dbReference type="Proteomes" id="UP001266305">
    <property type="component" value="Unassembled WGS sequence"/>
</dbReference>
<reference evidence="1 2" key="1">
    <citation type="submission" date="2023-05" db="EMBL/GenBank/DDBJ databases">
        <title>B98-5 Cell Line De Novo Hybrid Assembly: An Optical Mapping Approach.</title>
        <authorList>
            <person name="Kananen K."/>
            <person name="Auerbach J.A."/>
            <person name="Kautto E."/>
            <person name="Blachly J.S."/>
        </authorList>
    </citation>
    <scope>NUCLEOTIDE SEQUENCE [LARGE SCALE GENOMIC DNA]</scope>
    <source>
        <strain evidence="1">B95-8</strain>
        <tissue evidence="1">Cell line</tissue>
    </source>
</reference>
<dbReference type="EMBL" id="JASSZA010000005">
    <property type="protein sequence ID" value="KAK2112137.1"/>
    <property type="molecule type" value="Genomic_DNA"/>
</dbReference>